<evidence type="ECO:0000313" key="2">
    <source>
        <dbReference type="EMBL" id="TLU89347.1"/>
    </source>
</evidence>
<reference evidence="2 3" key="1">
    <citation type="submission" date="2019-05" db="EMBL/GenBank/DDBJ databases">
        <authorList>
            <person name="Qu J.-H."/>
        </authorList>
    </citation>
    <scope>NUCLEOTIDE SEQUENCE [LARGE SCALE GENOMIC DNA]</scope>
    <source>
        <strain evidence="2 3">Z12</strain>
    </source>
</reference>
<dbReference type="PANTHER" id="PTHR42852">
    <property type="entry name" value="THIOL:DISULFIDE INTERCHANGE PROTEIN DSBE"/>
    <property type="match status" value="1"/>
</dbReference>
<comment type="caution">
    <text evidence="2">The sequence shown here is derived from an EMBL/GenBank/DDBJ whole genome shotgun (WGS) entry which is preliminary data.</text>
</comment>
<dbReference type="Pfam" id="PF08534">
    <property type="entry name" value="Redoxin"/>
    <property type="match status" value="1"/>
</dbReference>
<keyword evidence="3" id="KW-1185">Reference proteome</keyword>
<protein>
    <submittedName>
        <fullName evidence="2">TlpA family protein disulfide reductase</fullName>
    </submittedName>
</protein>
<dbReference type="InterPro" id="IPR013740">
    <property type="entry name" value="Redoxin"/>
</dbReference>
<proteinExistence type="predicted"/>
<dbReference type="Proteomes" id="UP000309788">
    <property type="component" value="Unassembled WGS sequence"/>
</dbReference>
<dbReference type="GO" id="GO:0016491">
    <property type="term" value="F:oxidoreductase activity"/>
    <property type="evidence" value="ECO:0007669"/>
    <property type="project" value="InterPro"/>
</dbReference>
<dbReference type="Gene3D" id="3.40.30.10">
    <property type="entry name" value="Glutaredoxin"/>
    <property type="match status" value="1"/>
</dbReference>
<accession>A0A5R9K6E3</accession>
<dbReference type="InterPro" id="IPR050553">
    <property type="entry name" value="Thioredoxin_ResA/DsbE_sf"/>
</dbReference>
<feature type="domain" description="Thioredoxin" evidence="1">
    <location>
        <begin position="54"/>
        <end position="194"/>
    </location>
</feature>
<dbReference type="RefSeq" id="WP_082217986.1">
    <property type="nucleotide sequence ID" value="NZ_BMGE01000004.1"/>
</dbReference>
<dbReference type="PROSITE" id="PS51352">
    <property type="entry name" value="THIOREDOXIN_2"/>
    <property type="match status" value="1"/>
</dbReference>
<sequence length="194" mass="21667">MMKKKWLSPSNIFSAMMVVFIAAMVISPQVKGWTIQSLMKIGLFQPKIDRQPDEAAAEPLPNVYFKDGGGKTIDLASLKGKVIFINFWATWCPPCIAEMPSINDLHSKFKENEKVVFLMVDVDGNHQKSDSFMKKHQYALEVVSPASEIPPVFMQGAVPTTVILDRQGKMVYRQEGAADYSSPKIVDMIAQLAK</sequence>
<name>A0A5R9K6E3_9BACT</name>
<dbReference type="EMBL" id="VCEI01000030">
    <property type="protein sequence ID" value="TLU89347.1"/>
    <property type="molecule type" value="Genomic_DNA"/>
</dbReference>
<evidence type="ECO:0000313" key="3">
    <source>
        <dbReference type="Proteomes" id="UP000309788"/>
    </source>
</evidence>
<dbReference type="CDD" id="cd02966">
    <property type="entry name" value="TlpA_like_family"/>
    <property type="match status" value="1"/>
</dbReference>
<dbReference type="InterPro" id="IPR013766">
    <property type="entry name" value="Thioredoxin_domain"/>
</dbReference>
<dbReference type="InterPro" id="IPR036249">
    <property type="entry name" value="Thioredoxin-like_sf"/>
</dbReference>
<gene>
    <name evidence="2" type="ORF">FEM55_21610</name>
</gene>
<dbReference type="PANTHER" id="PTHR42852:SF17">
    <property type="entry name" value="THIOREDOXIN-LIKE PROTEIN HI_1115"/>
    <property type="match status" value="1"/>
</dbReference>
<dbReference type="AlphaFoldDB" id="A0A5R9K6E3"/>
<dbReference type="OrthoDB" id="6399635at2"/>
<evidence type="ECO:0000259" key="1">
    <source>
        <dbReference type="PROSITE" id="PS51352"/>
    </source>
</evidence>
<organism evidence="2 3">
    <name type="scientific">Dyadobacter sediminis</name>
    <dbReference type="NCBI Taxonomy" id="1493691"/>
    <lineage>
        <taxon>Bacteria</taxon>
        <taxon>Pseudomonadati</taxon>
        <taxon>Bacteroidota</taxon>
        <taxon>Cytophagia</taxon>
        <taxon>Cytophagales</taxon>
        <taxon>Spirosomataceae</taxon>
        <taxon>Dyadobacter</taxon>
    </lineage>
</organism>
<dbReference type="SUPFAM" id="SSF52833">
    <property type="entry name" value="Thioredoxin-like"/>
    <property type="match status" value="1"/>
</dbReference>